<dbReference type="Pfam" id="PF01049">
    <property type="entry name" value="CADH_Y-type_LIR"/>
    <property type="match status" value="1"/>
</dbReference>
<evidence type="ECO:0000256" key="1">
    <source>
        <dbReference type="ARBA" id="ARBA00022692"/>
    </source>
</evidence>
<dbReference type="Proteomes" id="UP000194236">
    <property type="component" value="Unassembled WGS sequence"/>
</dbReference>
<dbReference type="GO" id="GO:0007156">
    <property type="term" value="P:homophilic cell adhesion via plasma membrane adhesion molecules"/>
    <property type="evidence" value="ECO:0007669"/>
    <property type="project" value="InterPro"/>
</dbReference>
<evidence type="ECO:0000313" key="6">
    <source>
        <dbReference type="Proteomes" id="UP000194236"/>
    </source>
</evidence>
<reference evidence="5 6" key="1">
    <citation type="submission" date="2017-03" db="EMBL/GenBank/DDBJ databases">
        <title>Genome Survey of Euroglyphus maynei.</title>
        <authorList>
            <person name="Arlian L.G."/>
            <person name="Morgan M.S."/>
            <person name="Rider S.D."/>
        </authorList>
    </citation>
    <scope>NUCLEOTIDE SEQUENCE [LARGE SCALE GENOMIC DNA]</scope>
    <source>
        <strain evidence="5">Arlian Lab</strain>
        <tissue evidence="5">Whole body</tissue>
    </source>
</reference>
<keyword evidence="2" id="KW-0472">Membrane</keyword>
<dbReference type="Gene3D" id="4.10.900.10">
    <property type="entry name" value="TCF3-CBD (Catenin binding domain)"/>
    <property type="match status" value="1"/>
</dbReference>
<evidence type="ECO:0000256" key="2">
    <source>
        <dbReference type="ARBA" id="ARBA00022989"/>
    </source>
</evidence>
<sequence>MDDNEQDFDYLNRWGPRFQNLAVMYVQGESEEE</sequence>
<organism evidence="5 6">
    <name type="scientific">Euroglyphus maynei</name>
    <name type="common">Mayne's house dust mite</name>
    <dbReference type="NCBI Taxonomy" id="6958"/>
    <lineage>
        <taxon>Eukaryota</taxon>
        <taxon>Metazoa</taxon>
        <taxon>Ecdysozoa</taxon>
        <taxon>Arthropoda</taxon>
        <taxon>Chelicerata</taxon>
        <taxon>Arachnida</taxon>
        <taxon>Acari</taxon>
        <taxon>Acariformes</taxon>
        <taxon>Sarcoptiformes</taxon>
        <taxon>Astigmata</taxon>
        <taxon>Psoroptidia</taxon>
        <taxon>Analgoidea</taxon>
        <taxon>Pyroglyphidae</taxon>
        <taxon>Pyroglyphinae</taxon>
        <taxon>Euroglyphus</taxon>
    </lineage>
</organism>
<keyword evidence="6" id="KW-1185">Reference proteome</keyword>
<evidence type="ECO:0000256" key="3">
    <source>
        <dbReference type="RuleBase" id="RU004357"/>
    </source>
</evidence>
<keyword evidence="2" id="KW-1133">Transmembrane helix</keyword>
<accession>A0A1Y3B9C1</accession>
<keyword evidence="1" id="KW-0812">Transmembrane</keyword>
<dbReference type="OrthoDB" id="6079678at2759"/>
<dbReference type="InterPro" id="IPR000233">
    <property type="entry name" value="Cadherin_Y-type_LIR"/>
</dbReference>
<proteinExistence type="predicted"/>
<comment type="caution">
    <text evidence="5">The sequence shown here is derived from an EMBL/GenBank/DDBJ whole genome shotgun (WGS) entry which is preliminary data.</text>
</comment>
<comment type="function">
    <text evidence="3">Cadherins are calcium-dependent cell adhesion proteins.</text>
</comment>
<dbReference type="GO" id="GO:0005509">
    <property type="term" value="F:calcium ion binding"/>
    <property type="evidence" value="ECO:0007669"/>
    <property type="project" value="InterPro"/>
</dbReference>
<dbReference type="AlphaFoldDB" id="A0A1Y3B9C1"/>
<dbReference type="GO" id="GO:0009887">
    <property type="term" value="P:animal organ morphogenesis"/>
    <property type="evidence" value="ECO:0007669"/>
    <property type="project" value="UniProtKB-ARBA"/>
</dbReference>
<dbReference type="InterPro" id="IPR027397">
    <property type="entry name" value="Catenin-bd_sf"/>
</dbReference>
<protein>
    <recommendedName>
        <fullName evidence="4">Cadherin Y-type LIR-motif domain-containing protein</fullName>
    </recommendedName>
</protein>
<evidence type="ECO:0000259" key="4">
    <source>
        <dbReference type="Pfam" id="PF01049"/>
    </source>
</evidence>
<feature type="domain" description="Cadherin Y-type LIR-motif" evidence="4">
    <location>
        <begin position="2"/>
        <end position="25"/>
    </location>
</feature>
<dbReference type="EMBL" id="MUJZ01037147">
    <property type="protein sequence ID" value="OTF76508.1"/>
    <property type="molecule type" value="Genomic_DNA"/>
</dbReference>
<name>A0A1Y3B9C1_EURMA</name>
<evidence type="ECO:0000313" key="5">
    <source>
        <dbReference type="EMBL" id="OTF76508.1"/>
    </source>
</evidence>
<gene>
    <name evidence="5" type="ORF">BLA29_015147</name>
</gene>